<dbReference type="InterPro" id="IPR001841">
    <property type="entry name" value="Znf_RING"/>
</dbReference>
<reference evidence="18" key="1">
    <citation type="submission" date="2021-01" db="EMBL/GenBank/DDBJ databases">
        <authorList>
            <person name="Bezrukov I."/>
        </authorList>
    </citation>
    <scope>NUCLEOTIDE SEQUENCE</scope>
</reference>
<dbReference type="GO" id="GO:0016020">
    <property type="term" value="C:membrane"/>
    <property type="evidence" value="ECO:0007669"/>
    <property type="project" value="UniProtKB-SubCell"/>
</dbReference>
<evidence type="ECO:0000256" key="10">
    <source>
        <dbReference type="ARBA" id="ARBA00022833"/>
    </source>
</evidence>
<dbReference type="PANTHER" id="PTHR46913">
    <property type="entry name" value="RING-H2 FINGER PROTEIN ATL16"/>
    <property type="match status" value="1"/>
</dbReference>
<feature type="domain" description="RING-type" evidence="17">
    <location>
        <begin position="136"/>
        <end position="178"/>
    </location>
</feature>
<accession>A0A8S2B0V6</accession>
<dbReference type="FunFam" id="3.30.40.10:FF:000187">
    <property type="entry name" value="E3 ubiquitin-protein ligase ATL6"/>
    <property type="match status" value="1"/>
</dbReference>
<evidence type="ECO:0000259" key="17">
    <source>
        <dbReference type="PROSITE" id="PS50089"/>
    </source>
</evidence>
<gene>
    <name evidence="18" type="ORF">AARE701A_LOCUS20676</name>
</gene>
<keyword evidence="8 14" id="KW-0863">Zinc-finger</keyword>
<feature type="compositionally biased region" description="Basic residues" evidence="15">
    <location>
        <begin position="271"/>
        <end position="280"/>
    </location>
</feature>
<keyword evidence="6 16" id="KW-0812">Transmembrane</keyword>
<evidence type="ECO:0000313" key="19">
    <source>
        <dbReference type="Proteomes" id="UP000682877"/>
    </source>
</evidence>
<comment type="catalytic activity">
    <reaction evidence="1">
        <text>S-ubiquitinyl-[E2 ubiquitin-conjugating enzyme]-L-cysteine + [acceptor protein]-L-lysine = [E2 ubiquitin-conjugating enzyme]-L-cysteine + N(6)-ubiquitinyl-[acceptor protein]-L-lysine.</text>
        <dbReference type="EC" id="2.3.2.27"/>
    </reaction>
</comment>
<keyword evidence="5" id="KW-0808">Transferase</keyword>
<evidence type="ECO:0000256" key="8">
    <source>
        <dbReference type="ARBA" id="ARBA00022771"/>
    </source>
</evidence>
<evidence type="ECO:0000256" key="12">
    <source>
        <dbReference type="ARBA" id="ARBA00023136"/>
    </source>
</evidence>
<comment type="similarity">
    <text evidence="13">Belongs to the RING-type zinc finger family. ATL subfamily.</text>
</comment>
<sequence>MDKSNRHNPLRDLSFSPPPPPPLFHRVSSTGTSFPILAVAVIGILATAFLLVSYYVFVIKCCLNWHRIDILHRFSLSRRRRNDQNPLMVYSPEIRNRGLDESVIRAIPIFKFKKRNDQNGGVFTGEGEEEKSSQECSVCLSEFQDEEKLRIIPNCCHLFHIDCIDVWLQNNANCPLCRARVSCDTSFPPDRVSAPSSSPENPFVGSGTVVLRGENEYVVIELGNSIGSDRDSPQSGRLLMEQERSNSGHLLTENTQNSIRTSPKKLDRGGLPRKPRKLHKMTSMGDECIDIRRVKDEQFGSIQPIRRSISMDSSADRQLYLAVQEAIRKNREVPVVGDGGGCSSSSGNVNLRMKFLDLEISEKGAGVDVYYGHLAQNIAFEGYHSVIMESVGSDIQDVEWSKSC</sequence>
<dbReference type="AlphaFoldDB" id="A0A8S2B0V6"/>
<dbReference type="GO" id="GO:0008270">
    <property type="term" value="F:zinc ion binding"/>
    <property type="evidence" value="ECO:0007669"/>
    <property type="project" value="UniProtKB-KW"/>
</dbReference>
<comment type="subcellular location">
    <subcellularLocation>
        <location evidence="2">Membrane</location>
        <topology evidence="2">Single-pass membrane protein</topology>
    </subcellularLocation>
</comment>
<proteinExistence type="inferred from homology"/>
<evidence type="ECO:0000313" key="18">
    <source>
        <dbReference type="EMBL" id="CAE6222685.1"/>
    </source>
</evidence>
<dbReference type="Gene3D" id="3.30.40.10">
    <property type="entry name" value="Zinc/RING finger domain, C3HC4 (zinc finger)"/>
    <property type="match status" value="1"/>
</dbReference>
<dbReference type="Proteomes" id="UP000682877">
    <property type="component" value="Chromosome 8"/>
</dbReference>
<dbReference type="GO" id="GO:0061630">
    <property type="term" value="F:ubiquitin protein ligase activity"/>
    <property type="evidence" value="ECO:0007669"/>
    <property type="project" value="UniProtKB-EC"/>
</dbReference>
<protein>
    <recommendedName>
        <fullName evidence="4">RING-type E3 ubiquitin transferase</fullName>
        <ecNumber evidence="4">2.3.2.27</ecNumber>
    </recommendedName>
</protein>
<dbReference type="PROSITE" id="PS50089">
    <property type="entry name" value="ZF_RING_2"/>
    <property type="match status" value="1"/>
</dbReference>
<evidence type="ECO:0000256" key="1">
    <source>
        <dbReference type="ARBA" id="ARBA00000900"/>
    </source>
</evidence>
<organism evidence="18 19">
    <name type="scientific">Arabidopsis arenosa</name>
    <name type="common">Sand rock-cress</name>
    <name type="synonym">Cardaminopsis arenosa</name>
    <dbReference type="NCBI Taxonomy" id="38785"/>
    <lineage>
        <taxon>Eukaryota</taxon>
        <taxon>Viridiplantae</taxon>
        <taxon>Streptophyta</taxon>
        <taxon>Embryophyta</taxon>
        <taxon>Tracheophyta</taxon>
        <taxon>Spermatophyta</taxon>
        <taxon>Magnoliopsida</taxon>
        <taxon>eudicotyledons</taxon>
        <taxon>Gunneridae</taxon>
        <taxon>Pentapetalae</taxon>
        <taxon>rosids</taxon>
        <taxon>malvids</taxon>
        <taxon>Brassicales</taxon>
        <taxon>Brassicaceae</taxon>
        <taxon>Camelineae</taxon>
        <taxon>Arabidopsis</taxon>
    </lineage>
</organism>
<dbReference type="CDD" id="cd16461">
    <property type="entry name" value="RING-H2_EL5-like"/>
    <property type="match status" value="1"/>
</dbReference>
<evidence type="ECO:0000256" key="14">
    <source>
        <dbReference type="PROSITE-ProRule" id="PRU00175"/>
    </source>
</evidence>
<feature type="region of interest" description="Disordered" evidence="15">
    <location>
        <begin position="244"/>
        <end position="281"/>
    </location>
</feature>
<dbReference type="EC" id="2.3.2.27" evidence="4"/>
<dbReference type="InterPro" id="IPR044600">
    <property type="entry name" value="ATL1/ATL16-like"/>
</dbReference>
<evidence type="ECO:0000256" key="16">
    <source>
        <dbReference type="SAM" id="Phobius"/>
    </source>
</evidence>
<evidence type="ECO:0000256" key="15">
    <source>
        <dbReference type="SAM" id="MobiDB-lite"/>
    </source>
</evidence>
<dbReference type="SUPFAM" id="SSF57850">
    <property type="entry name" value="RING/U-box"/>
    <property type="match status" value="1"/>
</dbReference>
<keyword evidence="9" id="KW-0833">Ubl conjugation pathway</keyword>
<dbReference type="InterPro" id="IPR013083">
    <property type="entry name" value="Znf_RING/FYVE/PHD"/>
</dbReference>
<dbReference type="GO" id="GO:0016567">
    <property type="term" value="P:protein ubiquitination"/>
    <property type="evidence" value="ECO:0007669"/>
    <property type="project" value="InterPro"/>
</dbReference>
<keyword evidence="19" id="KW-1185">Reference proteome</keyword>
<keyword evidence="11 16" id="KW-1133">Transmembrane helix</keyword>
<evidence type="ECO:0000256" key="6">
    <source>
        <dbReference type="ARBA" id="ARBA00022692"/>
    </source>
</evidence>
<evidence type="ECO:0000256" key="2">
    <source>
        <dbReference type="ARBA" id="ARBA00004167"/>
    </source>
</evidence>
<name>A0A8S2B0V6_ARAAE</name>
<dbReference type="EMBL" id="LR999458">
    <property type="protein sequence ID" value="CAE6222685.1"/>
    <property type="molecule type" value="Genomic_DNA"/>
</dbReference>
<comment type="pathway">
    <text evidence="3">Protein modification; protein ubiquitination.</text>
</comment>
<keyword evidence="10" id="KW-0862">Zinc</keyword>
<evidence type="ECO:0000256" key="13">
    <source>
        <dbReference type="ARBA" id="ARBA00024209"/>
    </source>
</evidence>
<dbReference type="PANTHER" id="PTHR46913:SF1">
    <property type="entry name" value="RING-H2 FINGER PROTEIN ATL16"/>
    <property type="match status" value="1"/>
</dbReference>
<evidence type="ECO:0000256" key="9">
    <source>
        <dbReference type="ARBA" id="ARBA00022786"/>
    </source>
</evidence>
<evidence type="ECO:0000256" key="5">
    <source>
        <dbReference type="ARBA" id="ARBA00022679"/>
    </source>
</evidence>
<evidence type="ECO:0000256" key="7">
    <source>
        <dbReference type="ARBA" id="ARBA00022723"/>
    </source>
</evidence>
<feature type="compositionally biased region" description="Polar residues" evidence="15">
    <location>
        <begin position="247"/>
        <end position="261"/>
    </location>
</feature>
<dbReference type="Pfam" id="PF13639">
    <property type="entry name" value="zf-RING_2"/>
    <property type="match status" value="1"/>
</dbReference>
<keyword evidence="7" id="KW-0479">Metal-binding</keyword>
<keyword evidence="12 16" id="KW-0472">Membrane</keyword>
<dbReference type="SMART" id="SM00184">
    <property type="entry name" value="RING"/>
    <property type="match status" value="1"/>
</dbReference>
<evidence type="ECO:0000256" key="3">
    <source>
        <dbReference type="ARBA" id="ARBA00004906"/>
    </source>
</evidence>
<evidence type="ECO:0000256" key="11">
    <source>
        <dbReference type="ARBA" id="ARBA00022989"/>
    </source>
</evidence>
<feature type="transmembrane region" description="Helical" evidence="16">
    <location>
        <begin position="34"/>
        <end position="57"/>
    </location>
</feature>
<evidence type="ECO:0000256" key="4">
    <source>
        <dbReference type="ARBA" id="ARBA00012483"/>
    </source>
</evidence>